<keyword evidence="2" id="KW-0574">Periplasm</keyword>
<dbReference type="Pfam" id="PF13416">
    <property type="entry name" value="SBP_bac_8"/>
    <property type="match status" value="1"/>
</dbReference>
<evidence type="ECO:0000313" key="4">
    <source>
        <dbReference type="EMBL" id="MBB6014087.1"/>
    </source>
</evidence>
<accession>A0A7W9VXE4</accession>
<evidence type="ECO:0000256" key="1">
    <source>
        <dbReference type="ARBA" id="ARBA00022729"/>
    </source>
</evidence>
<dbReference type="CDD" id="cd13589">
    <property type="entry name" value="PBP2_polyamine_RpCGA009"/>
    <property type="match status" value="1"/>
</dbReference>
<keyword evidence="5" id="KW-1185">Reference proteome</keyword>
<organism evidence="4 5">
    <name type="scientific">Aquamicrobium lusatiense</name>
    <dbReference type="NCBI Taxonomy" id="89772"/>
    <lineage>
        <taxon>Bacteria</taxon>
        <taxon>Pseudomonadati</taxon>
        <taxon>Pseudomonadota</taxon>
        <taxon>Alphaproteobacteria</taxon>
        <taxon>Hyphomicrobiales</taxon>
        <taxon>Phyllobacteriaceae</taxon>
        <taxon>Aquamicrobium</taxon>
    </lineage>
</organism>
<comment type="caution">
    <text evidence="4">The sequence shown here is derived from an EMBL/GenBank/DDBJ whole genome shotgun (WGS) entry which is preliminary data.</text>
</comment>
<evidence type="ECO:0000256" key="3">
    <source>
        <dbReference type="SAM" id="SignalP"/>
    </source>
</evidence>
<proteinExistence type="predicted"/>
<dbReference type="SUPFAM" id="SSF53850">
    <property type="entry name" value="Periplasmic binding protein-like II"/>
    <property type="match status" value="1"/>
</dbReference>
<evidence type="ECO:0000256" key="2">
    <source>
        <dbReference type="ARBA" id="ARBA00022764"/>
    </source>
</evidence>
<dbReference type="EMBL" id="JACHEU010000004">
    <property type="protein sequence ID" value="MBB6014087.1"/>
    <property type="molecule type" value="Genomic_DNA"/>
</dbReference>
<dbReference type="PANTHER" id="PTHR30222:SF2">
    <property type="entry name" value="ABC TRANSPORTER SUBSTRATE-BINDING PROTEIN"/>
    <property type="match status" value="1"/>
</dbReference>
<dbReference type="Proteomes" id="UP000533306">
    <property type="component" value="Unassembled WGS sequence"/>
</dbReference>
<dbReference type="PANTHER" id="PTHR30222">
    <property type="entry name" value="SPERMIDINE/PUTRESCINE-BINDING PERIPLASMIC PROTEIN"/>
    <property type="match status" value="1"/>
</dbReference>
<name>A0A7W9VXE4_9HYPH</name>
<sequence>MKTYFSALACTAALFVFQPGLASARDLTIVAWGGAGQEAQRAAFFGPYTKETGKAILEDQTPLLAKVRSMVESGNITWDVLDLESAEAMIGCEEGLFERLDWSQIDQSKYVEHVHSDCGYGLYTAGNILAYDGDRFPQDPPSSWADFFNTEKYPGKRGIWNTPKGALEVALMADGVPAGEIYQVLRTPQGIDRAFGRLDSIKSDILLWNSGAEFVSRLATGEYVMTYAWNGRISTTNDSDGKNFRIAWDAGYTYVTDQLVIVKGSPNKEQAMEYFKFLHDHPELQADYTKRTYYSSTSLASLDYLPAEVKEQLPLIPEHLKNAVPVDDEFWVENLDSLTERFNIWAAR</sequence>
<keyword evidence="1 3" id="KW-0732">Signal</keyword>
<evidence type="ECO:0000313" key="5">
    <source>
        <dbReference type="Proteomes" id="UP000533306"/>
    </source>
</evidence>
<feature type="signal peptide" evidence="3">
    <location>
        <begin position="1"/>
        <end position="24"/>
    </location>
</feature>
<dbReference type="Gene3D" id="3.40.190.10">
    <property type="entry name" value="Periplasmic binding protein-like II"/>
    <property type="match status" value="2"/>
</dbReference>
<dbReference type="InterPro" id="IPR006059">
    <property type="entry name" value="SBP"/>
</dbReference>
<gene>
    <name evidence="4" type="ORF">HNR59_003481</name>
</gene>
<feature type="chain" id="PRO_5030802415" evidence="3">
    <location>
        <begin position="25"/>
        <end position="348"/>
    </location>
</feature>
<dbReference type="RefSeq" id="WP_183832279.1">
    <property type="nucleotide sequence ID" value="NZ_JACHEU010000004.1"/>
</dbReference>
<dbReference type="AlphaFoldDB" id="A0A7W9VXE4"/>
<protein>
    <submittedName>
        <fullName evidence="4">Putative spermidine/putrescine transport system substrate-binding protein</fullName>
    </submittedName>
</protein>
<reference evidence="4 5" key="1">
    <citation type="submission" date="2020-08" db="EMBL/GenBank/DDBJ databases">
        <title>Genomic Encyclopedia of Type Strains, Phase IV (KMG-IV): sequencing the most valuable type-strain genomes for metagenomic binning, comparative biology and taxonomic classification.</title>
        <authorList>
            <person name="Goeker M."/>
        </authorList>
    </citation>
    <scope>NUCLEOTIDE SEQUENCE [LARGE SCALE GENOMIC DNA]</scope>
    <source>
        <strain evidence="4 5">DSM 11099</strain>
    </source>
</reference>